<protein>
    <submittedName>
        <fullName evidence="2">YhcN/YlaJ family sporulation lipoprotein</fullName>
    </submittedName>
</protein>
<comment type="caution">
    <text evidence="2">The sequence shown here is derived from an EMBL/GenBank/DDBJ whole genome shotgun (WGS) entry which is preliminary data.</text>
</comment>
<dbReference type="RefSeq" id="WP_272445523.1">
    <property type="nucleotide sequence ID" value="NZ_JAMQKC010000003.1"/>
</dbReference>
<gene>
    <name evidence="2" type="ORF">NC799_06275</name>
</gene>
<keyword evidence="2" id="KW-0449">Lipoprotein</keyword>
<name>A0A9X3WE58_9BACI</name>
<sequence>MTKLSLGTILMISVFLIGCQQNSNLANQSEKRDQPIQVKNTAPMEREDYSNEEIAQHLSNIASKVPNVNGAYAVVAGPYAVVGVDLDKDFDRSRVGTVKFSVAEALQDDPYGKTAIVVADADGTERIRNMADKIKQGHPIEGVVDELAAIVGRYMPEMPVKENQSEVPDDNEELINEREENKLDEIQEDQSNQQMNK</sequence>
<evidence type="ECO:0000313" key="2">
    <source>
        <dbReference type="EMBL" id="MDC3416520.1"/>
    </source>
</evidence>
<dbReference type="Pfam" id="PF09580">
    <property type="entry name" value="Spore_YhcN_YlaJ"/>
    <property type="match status" value="1"/>
</dbReference>
<feature type="compositionally biased region" description="Basic and acidic residues" evidence="1">
    <location>
        <begin position="175"/>
        <end position="185"/>
    </location>
</feature>
<dbReference type="InterPro" id="IPR014247">
    <property type="entry name" value="Spore_lipoprot_YhcN/YlaJ"/>
</dbReference>
<accession>A0A9X3WE58</accession>
<reference evidence="2" key="1">
    <citation type="submission" date="2022-06" db="EMBL/GenBank/DDBJ databases">
        <title>Aquibacillus sp. a new bacterium isolated from soil saline samples.</title>
        <authorList>
            <person name="Galisteo C."/>
            <person name="De La Haba R."/>
            <person name="Sanchez-Porro C."/>
            <person name="Ventosa A."/>
        </authorList>
    </citation>
    <scope>NUCLEOTIDE SEQUENCE</scope>
    <source>
        <strain evidence="2">3ASR75-54</strain>
    </source>
</reference>
<evidence type="ECO:0000256" key="1">
    <source>
        <dbReference type="SAM" id="MobiDB-lite"/>
    </source>
</evidence>
<dbReference type="InterPro" id="IPR019076">
    <property type="entry name" value="Spore_lipoprot_YhcN/YlaJ-like"/>
</dbReference>
<dbReference type="EMBL" id="JAMQKC010000003">
    <property type="protein sequence ID" value="MDC3416520.1"/>
    <property type="molecule type" value="Genomic_DNA"/>
</dbReference>
<dbReference type="Proteomes" id="UP001145069">
    <property type="component" value="Unassembled WGS sequence"/>
</dbReference>
<dbReference type="PROSITE" id="PS51257">
    <property type="entry name" value="PROKAR_LIPOPROTEIN"/>
    <property type="match status" value="1"/>
</dbReference>
<dbReference type="GO" id="GO:0030435">
    <property type="term" value="P:sporulation resulting in formation of a cellular spore"/>
    <property type="evidence" value="ECO:0007669"/>
    <property type="project" value="InterPro"/>
</dbReference>
<dbReference type="AlphaFoldDB" id="A0A9X3WE58"/>
<feature type="region of interest" description="Disordered" evidence="1">
    <location>
        <begin position="159"/>
        <end position="197"/>
    </location>
</feature>
<dbReference type="NCBIfam" id="TIGR02898">
    <property type="entry name" value="spore_YhcN_YlaJ"/>
    <property type="match status" value="1"/>
</dbReference>
<proteinExistence type="predicted"/>
<keyword evidence="3" id="KW-1185">Reference proteome</keyword>
<organism evidence="2 3">
    <name type="scientific">Aquibacillus salsiterrae</name>
    <dbReference type="NCBI Taxonomy" id="2950439"/>
    <lineage>
        <taxon>Bacteria</taxon>
        <taxon>Bacillati</taxon>
        <taxon>Bacillota</taxon>
        <taxon>Bacilli</taxon>
        <taxon>Bacillales</taxon>
        <taxon>Bacillaceae</taxon>
        <taxon>Aquibacillus</taxon>
    </lineage>
</organism>
<feature type="region of interest" description="Disordered" evidence="1">
    <location>
        <begin position="26"/>
        <end position="45"/>
    </location>
</feature>
<evidence type="ECO:0000313" key="3">
    <source>
        <dbReference type="Proteomes" id="UP001145069"/>
    </source>
</evidence>